<dbReference type="GO" id="GO:0003690">
    <property type="term" value="F:double-stranded DNA binding"/>
    <property type="evidence" value="ECO:0007669"/>
    <property type="project" value="TreeGrafter"/>
</dbReference>
<dbReference type="InterPro" id="IPR006549">
    <property type="entry name" value="HAD-SF_hydro_IIIA"/>
</dbReference>
<evidence type="ECO:0008006" key="4">
    <source>
        <dbReference type="Google" id="ProtNLM"/>
    </source>
</evidence>
<dbReference type="NCBIfam" id="TIGR01664">
    <property type="entry name" value="DNA-3'-Pase"/>
    <property type="match status" value="1"/>
</dbReference>
<dbReference type="Pfam" id="PF08645">
    <property type="entry name" value="PNK3P"/>
    <property type="match status" value="1"/>
</dbReference>
<feature type="region of interest" description="Disordered" evidence="1">
    <location>
        <begin position="448"/>
        <end position="497"/>
    </location>
</feature>
<feature type="compositionally biased region" description="Low complexity" evidence="1">
    <location>
        <begin position="18"/>
        <end position="29"/>
    </location>
</feature>
<feature type="region of interest" description="Disordered" evidence="1">
    <location>
        <begin position="42"/>
        <end position="64"/>
    </location>
</feature>
<evidence type="ECO:0000256" key="1">
    <source>
        <dbReference type="SAM" id="MobiDB-lite"/>
    </source>
</evidence>
<gene>
    <name evidence="2" type="ORF">RDB_LOCUS83017</name>
</gene>
<dbReference type="Gene3D" id="3.40.50.1000">
    <property type="entry name" value="HAD superfamily/HAD-like"/>
    <property type="match status" value="1"/>
</dbReference>
<dbReference type="EMBL" id="CAJMWW010000088">
    <property type="protein sequence ID" value="CAE6437430.1"/>
    <property type="molecule type" value="Genomic_DNA"/>
</dbReference>
<dbReference type="InterPro" id="IPR027417">
    <property type="entry name" value="P-loop_NTPase"/>
</dbReference>
<feature type="compositionally biased region" description="Polar residues" evidence="1">
    <location>
        <begin position="1"/>
        <end position="17"/>
    </location>
</feature>
<dbReference type="PANTHER" id="PTHR12083">
    <property type="entry name" value="BIFUNCTIONAL POLYNUCLEOTIDE PHOSPHATASE/KINASE"/>
    <property type="match status" value="1"/>
</dbReference>
<dbReference type="NCBIfam" id="TIGR01662">
    <property type="entry name" value="HAD-SF-IIIA"/>
    <property type="match status" value="1"/>
</dbReference>
<feature type="compositionally biased region" description="Basic and acidic residues" evidence="1">
    <location>
        <begin position="52"/>
        <end position="64"/>
    </location>
</feature>
<dbReference type="InterPro" id="IPR006551">
    <property type="entry name" value="Polynucleotide_phosphatase"/>
</dbReference>
<dbReference type="InterPro" id="IPR023214">
    <property type="entry name" value="HAD_sf"/>
</dbReference>
<dbReference type="SUPFAM" id="SSF52540">
    <property type="entry name" value="P-loop containing nucleoside triphosphate hydrolases"/>
    <property type="match status" value="1"/>
</dbReference>
<sequence length="706" mass="78906">MSSSKSLKQVTTSLSIASTSTDTKTSTTSTLKVVESVAIASTSRKRTAGELSPEKDTDVSEERATKVQKNVKIPAMFLPRSAVAQANTAFKWLPALALPAHQPRRLLPNLSAPSTSTINGSRPPVGPATCLYGVHLEQKPTSKVAMFDLDDTLVARKSGKKFSDDPDDWKLWATNVGDKLREAVSNGFSIIVISNQAGLPVKDREAKWKQKIPKIAQSALSDIPFRIFAAKQKDGFRKPMLGMWDALVEEFKNENVVIDKAASYFVGDAAGRIVPKDHSAVDRKLALNMGIQFYTPDEFFKGKEVKLPPLSGFHPSKLEATDPIPTLTSSTPSEIVVFVGSPGCGKSSIFKKQFAPAGYIHINQDTLKDKKKCVKETERIISEGGRCVVDNTNRDKATRAEYIEVAKRLKCPIRCVWFDIPPELAWHNNMYRAFHERVPDVESTTVVEASTTTVVENGDKGLSSASEDEDGEPKKKSARSKKVTTTTKTKTKTKITTETTNAPRKLVPWIAYTSFRSHFQPPDLSEGFDKLDKVGFVFEGSEEERERWIMYDYLRFRYTSGFILTGEELVQLAQHLRLPYVEGTPEAWPPCGNAARLVSDYMSRCKYLEPFNLQTVSLYEENPISGSNKSPEIRWIIPTRRSRKNNFIDPLTHKNSKKVKVALMATGIPEEYLTQFQMYPNKEYPWTIITGERQLPDKKIAFSTSP</sequence>
<name>A0A8H3AMP2_9AGAM</name>
<dbReference type="Gene3D" id="3.40.50.300">
    <property type="entry name" value="P-loop containing nucleotide triphosphate hydrolases"/>
    <property type="match status" value="1"/>
</dbReference>
<dbReference type="GO" id="GO:0046403">
    <property type="term" value="F:polynucleotide 3'-phosphatase activity"/>
    <property type="evidence" value="ECO:0007669"/>
    <property type="project" value="TreeGrafter"/>
</dbReference>
<dbReference type="Pfam" id="PF13671">
    <property type="entry name" value="AAA_33"/>
    <property type="match status" value="1"/>
</dbReference>
<dbReference type="Proteomes" id="UP000663841">
    <property type="component" value="Unassembled WGS sequence"/>
</dbReference>
<evidence type="ECO:0000313" key="2">
    <source>
        <dbReference type="EMBL" id="CAE6437430.1"/>
    </source>
</evidence>
<feature type="region of interest" description="Disordered" evidence="1">
    <location>
        <begin position="1"/>
        <end position="29"/>
    </location>
</feature>
<organism evidence="2 3">
    <name type="scientific">Rhizoctonia solani</name>
    <dbReference type="NCBI Taxonomy" id="456999"/>
    <lineage>
        <taxon>Eukaryota</taxon>
        <taxon>Fungi</taxon>
        <taxon>Dikarya</taxon>
        <taxon>Basidiomycota</taxon>
        <taxon>Agaricomycotina</taxon>
        <taxon>Agaricomycetes</taxon>
        <taxon>Cantharellales</taxon>
        <taxon>Ceratobasidiaceae</taxon>
        <taxon>Rhizoctonia</taxon>
    </lineage>
</organism>
<proteinExistence type="predicted"/>
<dbReference type="GO" id="GO:0006281">
    <property type="term" value="P:DNA repair"/>
    <property type="evidence" value="ECO:0007669"/>
    <property type="project" value="TreeGrafter"/>
</dbReference>
<accession>A0A8H3AMP2</accession>
<evidence type="ECO:0000313" key="3">
    <source>
        <dbReference type="Proteomes" id="UP000663841"/>
    </source>
</evidence>
<dbReference type="AlphaFoldDB" id="A0A8H3AMP2"/>
<feature type="compositionally biased region" description="Low complexity" evidence="1">
    <location>
        <begin position="483"/>
        <end position="497"/>
    </location>
</feature>
<dbReference type="InterPro" id="IPR036412">
    <property type="entry name" value="HAD-like_sf"/>
</dbReference>
<dbReference type="PANTHER" id="PTHR12083:SF9">
    <property type="entry name" value="BIFUNCTIONAL POLYNUCLEOTIDE PHOSPHATASE_KINASE"/>
    <property type="match status" value="1"/>
</dbReference>
<dbReference type="InterPro" id="IPR013954">
    <property type="entry name" value="PNK3P"/>
</dbReference>
<comment type="caution">
    <text evidence="2">The sequence shown here is derived from an EMBL/GenBank/DDBJ whole genome shotgun (WGS) entry which is preliminary data.</text>
</comment>
<dbReference type="GO" id="GO:0046404">
    <property type="term" value="F:ATP-dependent polydeoxyribonucleotide 5'-hydroxyl-kinase activity"/>
    <property type="evidence" value="ECO:0007669"/>
    <property type="project" value="TreeGrafter"/>
</dbReference>
<dbReference type="SUPFAM" id="SSF56784">
    <property type="entry name" value="HAD-like"/>
    <property type="match status" value="1"/>
</dbReference>
<protein>
    <recommendedName>
        <fullName evidence="4">Bifunctional polynucleotide phosphatase/kinase</fullName>
    </recommendedName>
</protein>
<reference evidence="2" key="1">
    <citation type="submission" date="2021-01" db="EMBL/GenBank/DDBJ databases">
        <authorList>
            <person name="Kaushik A."/>
        </authorList>
    </citation>
    <scope>NUCLEOTIDE SEQUENCE</scope>
    <source>
        <strain evidence="2">AG3-T5</strain>
    </source>
</reference>